<reference evidence="2 3" key="1">
    <citation type="journal article" date="2022" name="bioRxiv">
        <title>Genomics of Preaxostyla Flagellates Illuminates Evolutionary Transitions and the Path Towards Mitochondrial Loss.</title>
        <authorList>
            <person name="Novak L.V.F."/>
            <person name="Treitli S.C."/>
            <person name="Pyrih J."/>
            <person name="Halakuc P."/>
            <person name="Pipaliya S.V."/>
            <person name="Vacek V."/>
            <person name="Brzon O."/>
            <person name="Soukal P."/>
            <person name="Eme L."/>
            <person name="Dacks J.B."/>
            <person name="Karnkowska A."/>
            <person name="Elias M."/>
            <person name="Hampl V."/>
        </authorList>
    </citation>
    <scope>NUCLEOTIDE SEQUENCE [LARGE SCALE GENOMIC DNA]</scope>
    <source>
        <strain evidence="2">NAU3</strain>
        <tissue evidence="2">Gut</tissue>
    </source>
</reference>
<gene>
    <name evidence="2" type="ORF">BLNAU_23848</name>
</gene>
<name>A0ABQ9WQ16_9EUKA</name>
<protein>
    <submittedName>
        <fullName evidence="2">Uncharacterized protein</fullName>
    </submittedName>
</protein>
<keyword evidence="3" id="KW-1185">Reference proteome</keyword>
<proteinExistence type="predicted"/>
<organism evidence="2 3">
    <name type="scientific">Blattamonas nauphoetae</name>
    <dbReference type="NCBI Taxonomy" id="2049346"/>
    <lineage>
        <taxon>Eukaryota</taxon>
        <taxon>Metamonada</taxon>
        <taxon>Preaxostyla</taxon>
        <taxon>Oxymonadida</taxon>
        <taxon>Blattamonas</taxon>
    </lineage>
</organism>
<sequence>MRDTPPRSDTVPSDRRNRRHDFSDCWRREHSEETIAVGEMRIGVRGEDGKKSETKLRSQDGTRLMTLGDGLLSRLPHLRPPIDLIIIINHLEQWNALDHISVVLGEREPTNTLLSHHLDRSWLGHSTLVIFLLSCSQTRKHSSLSHRKELFCSNHSAVTKMMLLLILYSGDLSLRGCTFTSLLDSAHSEDSSHVVDVTIGKGKDGGGLKVCVSGTGVIELSEVHFSKCSSSGNGGAVLIEVASLFAGTISFASVEFGTGDDKTQPRLERICS</sequence>
<dbReference type="EMBL" id="JARBJD010000532">
    <property type="protein sequence ID" value="KAK2941229.1"/>
    <property type="molecule type" value="Genomic_DNA"/>
</dbReference>
<dbReference type="Proteomes" id="UP001281761">
    <property type="component" value="Unassembled WGS sequence"/>
</dbReference>
<evidence type="ECO:0000313" key="2">
    <source>
        <dbReference type="EMBL" id="KAK2941229.1"/>
    </source>
</evidence>
<evidence type="ECO:0000256" key="1">
    <source>
        <dbReference type="SAM" id="MobiDB-lite"/>
    </source>
</evidence>
<comment type="caution">
    <text evidence="2">The sequence shown here is derived from an EMBL/GenBank/DDBJ whole genome shotgun (WGS) entry which is preliminary data.</text>
</comment>
<accession>A0ABQ9WQ16</accession>
<feature type="region of interest" description="Disordered" evidence="1">
    <location>
        <begin position="1"/>
        <end position="20"/>
    </location>
</feature>
<evidence type="ECO:0000313" key="3">
    <source>
        <dbReference type="Proteomes" id="UP001281761"/>
    </source>
</evidence>